<evidence type="ECO:0000256" key="9">
    <source>
        <dbReference type="ARBA" id="ARBA00023216"/>
    </source>
</evidence>
<dbReference type="Pfam" id="PF00191">
    <property type="entry name" value="Annexin"/>
    <property type="match status" value="4"/>
</dbReference>
<dbReference type="InterPro" id="IPR018252">
    <property type="entry name" value="Annexin_repeat_CS"/>
</dbReference>
<evidence type="ECO:0000256" key="2">
    <source>
        <dbReference type="ARBA" id="ARBA00007831"/>
    </source>
</evidence>
<dbReference type="InterPro" id="IPR037104">
    <property type="entry name" value="Annexin_sf"/>
</dbReference>
<proteinExistence type="inferred from homology"/>
<comment type="subcellular location">
    <subcellularLocation>
        <location evidence="1">Secreted</location>
        <location evidence="1">Extracellular space</location>
        <location evidence="1">Extracellular matrix</location>
        <location evidence="1">Basement membrane</location>
    </subcellularLocation>
</comment>
<keyword evidence="4" id="KW-0272">Extracellular matrix</keyword>
<sequence length="1303" mass="145414">MELKWDQAPVPDPAPFSKDVFDQFSLAPTIKELWVMLQSPDEKSDVKEDPKANPAACSSQSSHAKSNKSTPQTSIRQGQRTSDCKEALPASPNKFIKTIEEEHFLKPKVPYPCFSSLNRQERVMCIYTIKNNKQATAPQILIQKVNAEVAEFMNYLQDVSKVCACDYNFIPTGATRYSEEYFRHCLDHMRSYPQVYSIQEITSLTGGKFVSDISFNFEKQLLAMGTVEIIENRMLPENTQLATDYESISALNPPVKKATHFHTPISSDPNAEKLSATYEPHVCLAKEAFLQLLNNSAGFTEPWELPVCVKVNPVKGSTQSKTVYIDPPLLKTEVTWRERNHLFHEESIKLEYKKTGSKPVFFLTSEDYCSRTGFVTEEASSRPVVSFDSTDIDFEVDLTDLESFGESCQLKKKVKDNDTKTQAHSKHEPLGLTKPNIELDTDKTSHTLPNEASPPKDIISAASTPANEEAARVSVEDSSVDESAETTLNSVSEEDRSSSTVDEIPAKRMRRSSIDTDSDEERLIIDDPHSLKKGVADKTPVMPAENITDPDTSSVSDVNMLISPSRSAKGAKKGAKRPRVSADCDQLGQILRMQNAMLKSTATKNQESPKVPAADSSHPPEPKPNVHPVSLVKSSVSSYLDLEYREGLQNEAAASATSQPTAQRKRLLREELLVSAEDEKDYKAPEEGSVLYKLYSLLDVLLMVRSTVSIAHPRHDQETFRAVPVHVLPKLEYQLCYGAESLTYTEACKLWAEQQLHSSTVSFIGRINAHTSKVVQLQELQPGWIQNTSCDFKPAKSLNTLHHILKKVMSLQEGRYLLGHKSGEAFLTIYKATDGKKPTRSVCDLQAVHCGPPLIPDAKVPWVPVDPNYLMPYHKKYCRPPCTFPPRQPTKPKVGVRTGAKARVMLDHGGFSQIIRRSFSCCVLEEAALKGGDDSWQILWYLTTTPFSLLIAGTLLCSICVLGTSKMSLVTEFLGQLTLNFGSSEPTYPTVVPAADFDPDKDAARIETAIKTKGVDEKTIIQILTKRTYSQRREIAFAYERRAKKDMISALKGALSGSLETVILGLMKSTAQYDASEIKASIKGLGTDEETLIEIVCSRSNAELVEIKKVYKELFKKDLEKDVAGDTSGDFAKLLLALVAAKRDEPSAVVDYEKIDEDARALYEAGVKRKGTDVKTWISIMSERSVPHLQKVFERYKSYSPYDMQESIRKEVKGDLEKSFLTLVQCFENKQLYFANRLNDAMKSKGAKEKVVTRIMISRCEVDLKKIRSEFKAQSGKSLYQTISEHTKGDYQLALLSLCAGDE</sequence>
<organism evidence="14 15">
    <name type="scientific">Hemibagrus wyckioides</name>
    <dbReference type="NCBI Taxonomy" id="337641"/>
    <lineage>
        <taxon>Eukaryota</taxon>
        <taxon>Metazoa</taxon>
        <taxon>Chordata</taxon>
        <taxon>Craniata</taxon>
        <taxon>Vertebrata</taxon>
        <taxon>Euteleostomi</taxon>
        <taxon>Actinopterygii</taxon>
        <taxon>Neopterygii</taxon>
        <taxon>Teleostei</taxon>
        <taxon>Ostariophysi</taxon>
        <taxon>Siluriformes</taxon>
        <taxon>Bagridae</taxon>
        <taxon>Hemibagrus</taxon>
    </lineage>
</organism>
<dbReference type="GO" id="GO:0045945">
    <property type="term" value="P:positive regulation of transcription by RNA polymerase III"/>
    <property type="evidence" value="ECO:0007669"/>
    <property type="project" value="TreeGrafter"/>
</dbReference>
<evidence type="ECO:0000256" key="11">
    <source>
        <dbReference type="RuleBase" id="RU003540"/>
    </source>
</evidence>
<feature type="compositionally biased region" description="Basic and acidic residues" evidence="12">
    <location>
        <begin position="40"/>
        <end position="51"/>
    </location>
</feature>
<dbReference type="GO" id="GO:0008092">
    <property type="term" value="F:cytoskeletal protein binding"/>
    <property type="evidence" value="ECO:0007669"/>
    <property type="project" value="InterPro"/>
</dbReference>
<evidence type="ECO:0000256" key="8">
    <source>
        <dbReference type="ARBA" id="ARBA00022869"/>
    </source>
</evidence>
<comment type="domain">
    <text evidence="11">A pair of annexin repeats may form one binding site for calcium and phospholipid.</text>
</comment>
<dbReference type="PROSITE" id="PS00223">
    <property type="entry name" value="ANNEXIN_1"/>
    <property type="match status" value="2"/>
</dbReference>
<feature type="compositionally biased region" description="Polar residues" evidence="12">
    <location>
        <begin position="70"/>
        <end position="81"/>
    </location>
</feature>
<evidence type="ECO:0000256" key="5">
    <source>
        <dbReference type="ARBA" id="ARBA00022553"/>
    </source>
</evidence>
<keyword evidence="15" id="KW-1185">Reference proteome</keyword>
<accession>A0A9D3NKW4</accession>
<dbReference type="SUPFAM" id="SSF47874">
    <property type="entry name" value="Annexin"/>
    <property type="match status" value="1"/>
</dbReference>
<dbReference type="Pfam" id="PF10505">
    <property type="entry name" value="NARG2_C"/>
    <property type="match status" value="1"/>
</dbReference>
<dbReference type="FunFam" id="1.10.220.10:FF:000002">
    <property type="entry name" value="Annexin"/>
    <property type="match status" value="1"/>
</dbReference>
<evidence type="ECO:0000313" key="15">
    <source>
        <dbReference type="Proteomes" id="UP000824219"/>
    </source>
</evidence>
<gene>
    <name evidence="14" type="ORF">KOW79_011996</name>
</gene>
<dbReference type="GO" id="GO:0008023">
    <property type="term" value="C:transcription elongation factor complex"/>
    <property type="evidence" value="ECO:0007669"/>
    <property type="project" value="InterPro"/>
</dbReference>
<evidence type="ECO:0000256" key="6">
    <source>
        <dbReference type="ARBA" id="ARBA00022737"/>
    </source>
</evidence>
<dbReference type="GO" id="GO:0042796">
    <property type="term" value="P:snRNA transcription by RNA polymerase III"/>
    <property type="evidence" value="ECO:0007669"/>
    <property type="project" value="TreeGrafter"/>
</dbReference>
<dbReference type="InterPro" id="IPR002389">
    <property type="entry name" value="ANX2"/>
</dbReference>
<dbReference type="OrthoDB" id="6288737at2759"/>
<feature type="compositionally biased region" description="Basic and acidic residues" evidence="12">
    <location>
        <begin position="415"/>
        <end position="429"/>
    </location>
</feature>
<evidence type="ECO:0000256" key="1">
    <source>
        <dbReference type="ARBA" id="ARBA00004302"/>
    </source>
</evidence>
<keyword evidence="7 11" id="KW-0106">Calcium</keyword>
<evidence type="ECO:0000256" key="10">
    <source>
        <dbReference type="ARBA" id="ARBA00023302"/>
    </source>
</evidence>
<dbReference type="GO" id="GO:0005544">
    <property type="term" value="F:calcium-dependent phospholipid binding"/>
    <property type="evidence" value="ECO:0007669"/>
    <property type="project" value="UniProtKB-KW"/>
</dbReference>
<dbReference type="FunFam" id="1.10.220.10:FF:000001">
    <property type="entry name" value="Annexin"/>
    <property type="match status" value="1"/>
</dbReference>
<dbReference type="FunFam" id="1.10.220.10:FF:000007">
    <property type="entry name" value="Annexin"/>
    <property type="match status" value="1"/>
</dbReference>
<keyword evidence="3" id="KW-0964">Secreted</keyword>
<name>A0A9D3NKW4_9TELE</name>
<evidence type="ECO:0000256" key="4">
    <source>
        <dbReference type="ARBA" id="ARBA00022530"/>
    </source>
</evidence>
<dbReference type="GO" id="GO:0005604">
    <property type="term" value="C:basement membrane"/>
    <property type="evidence" value="ECO:0007669"/>
    <property type="project" value="UniProtKB-SubCell"/>
</dbReference>
<dbReference type="SMART" id="SM00335">
    <property type="entry name" value="ANX"/>
    <property type="match status" value="4"/>
</dbReference>
<dbReference type="PRINTS" id="PR00198">
    <property type="entry name" value="ANNEXINII"/>
</dbReference>
<dbReference type="GO" id="GO:0005509">
    <property type="term" value="F:calcium ion binding"/>
    <property type="evidence" value="ECO:0007669"/>
    <property type="project" value="InterPro"/>
</dbReference>
<feature type="compositionally biased region" description="Low complexity" evidence="12">
    <location>
        <begin position="55"/>
        <end position="69"/>
    </location>
</feature>
<dbReference type="Gene3D" id="1.10.220.10">
    <property type="entry name" value="Annexin"/>
    <property type="match status" value="4"/>
</dbReference>
<dbReference type="InterPro" id="IPR019535">
    <property type="entry name" value="ICE2_C"/>
</dbReference>
<dbReference type="GO" id="GO:0042795">
    <property type="term" value="P:snRNA transcription by RNA polymerase II"/>
    <property type="evidence" value="ECO:0007669"/>
    <property type="project" value="TreeGrafter"/>
</dbReference>
<dbReference type="PROSITE" id="PS51897">
    <property type="entry name" value="ANNEXIN_2"/>
    <property type="match status" value="4"/>
</dbReference>
<comment type="caution">
    <text evidence="14">The sequence shown here is derived from an EMBL/GenBank/DDBJ whole genome shotgun (WGS) entry which is preliminary data.</text>
</comment>
<evidence type="ECO:0000313" key="14">
    <source>
        <dbReference type="EMBL" id="KAG7323980.1"/>
    </source>
</evidence>
<evidence type="ECO:0000256" key="7">
    <source>
        <dbReference type="ARBA" id="ARBA00022837"/>
    </source>
</evidence>
<keyword evidence="8" id="KW-0084">Basement membrane</keyword>
<keyword evidence="9 11" id="KW-0041">Annexin</keyword>
<dbReference type="FunFam" id="1.10.220.10:FF:000003">
    <property type="entry name" value="Annexin"/>
    <property type="match status" value="1"/>
</dbReference>
<dbReference type="PRINTS" id="PR00196">
    <property type="entry name" value="ANNEXIN"/>
</dbReference>
<dbReference type="GO" id="GO:0004859">
    <property type="term" value="F:phospholipase inhibitor activity"/>
    <property type="evidence" value="ECO:0007669"/>
    <property type="project" value="InterPro"/>
</dbReference>
<evidence type="ECO:0000256" key="3">
    <source>
        <dbReference type="ARBA" id="ARBA00022525"/>
    </source>
</evidence>
<keyword evidence="6 11" id="KW-0677">Repeat</keyword>
<dbReference type="PANTHER" id="PTHR14633">
    <property type="entry name" value="LITTLE ELONGATION COMPLEX SUBUNIT 2"/>
    <property type="match status" value="1"/>
</dbReference>
<feature type="domain" description="Little elongation complex subunit 2 C-terminal" evidence="13">
    <location>
        <begin position="681"/>
        <end position="886"/>
    </location>
</feature>
<dbReference type="InterPro" id="IPR001464">
    <property type="entry name" value="Annexin"/>
</dbReference>
<dbReference type="PANTHER" id="PTHR14633:SF3">
    <property type="entry name" value="LITTLE ELONGATION COMPLEX SUBUNIT 2"/>
    <property type="match status" value="1"/>
</dbReference>
<feature type="region of interest" description="Disordered" evidence="12">
    <location>
        <begin position="600"/>
        <end position="630"/>
    </location>
</feature>
<evidence type="ECO:0000259" key="13">
    <source>
        <dbReference type="Pfam" id="PF10505"/>
    </source>
</evidence>
<keyword evidence="10 11" id="KW-0111">Calcium/phospholipid-binding</keyword>
<reference evidence="14 15" key="1">
    <citation type="submission" date="2021-06" db="EMBL/GenBank/DDBJ databases">
        <title>Chromosome-level genome assembly of the red-tail catfish (Hemibagrus wyckioides).</title>
        <authorList>
            <person name="Shao F."/>
        </authorList>
    </citation>
    <scope>NUCLEOTIDE SEQUENCE [LARGE SCALE GENOMIC DNA]</scope>
    <source>
        <strain evidence="14">EC202008001</strain>
        <tissue evidence="14">Blood</tissue>
    </source>
</reference>
<feature type="region of interest" description="Disordered" evidence="12">
    <location>
        <begin position="414"/>
        <end position="502"/>
    </location>
</feature>
<dbReference type="Proteomes" id="UP000824219">
    <property type="component" value="Linkage Group LG14"/>
</dbReference>
<dbReference type="InterPro" id="IPR018502">
    <property type="entry name" value="Annexin_repeat"/>
</dbReference>
<comment type="similarity">
    <text evidence="2 11">Belongs to the annexin family.</text>
</comment>
<protein>
    <recommendedName>
        <fullName evidence="11">Annexin</fullName>
    </recommendedName>
</protein>
<dbReference type="EMBL" id="JAHKSW010000014">
    <property type="protein sequence ID" value="KAG7323980.1"/>
    <property type="molecule type" value="Genomic_DNA"/>
</dbReference>
<keyword evidence="5" id="KW-0597">Phosphoprotein</keyword>
<evidence type="ECO:0000256" key="12">
    <source>
        <dbReference type="SAM" id="MobiDB-lite"/>
    </source>
</evidence>
<feature type="region of interest" description="Disordered" evidence="12">
    <location>
        <begin position="40"/>
        <end position="87"/>
    </location>
</feature>